<dbReference type="EMBL" id="GG738879">
    <property type="protein sequence ID" value="EFC42485.1"/>
    <property type="molecule type" value="Genomic_DNA"/>
</dbReference>
<dbReference type="STRING" id="5762.D2VL60"/>
<dbReference type="RefSeq" id="XP_002675229.1">
    <property type="nucleotide sequence ID" value="XM_002675183.1"/>
</dbReference>
<sequence>MQTTSSSENSFLADHTTLSYNDSSIVSESSSAILSSLFMLAISLGVYSLSQRTTSTKTSKKSKKLKEEQGNQEIDQRFKQSKKPTKEEKKIARELYKNRKPKSIDQVLCQKKMDLIKNKQKSLSYGKELASCLGERRFINQKKWNCLSRPQYKYSCGISSLTSVWNFLFSSLGEGSLPPLTQEEVLLILGFSEPFEQIRFVVK</sequence>
<dbReference type="GeneID" id="8851783"/>
<name>D2VL60_NAEGR</name>
<dbReference type="AlphaFoldDB" id="D2VL60"/>
<dbReference type="OrthoDB" id="31113at2759"/>
<keyword evidence="2" id="KW-0472">Membrane</keyword>
<dbReference type="KEGG" id="ngr:NAEGRDRAFT_69672"/>
<keyword evidence="2" id="KW-0812">Transmembrane</keyword>
<feature type="transmembrane region" description="Helical" evidence="2">
    <location>
        <begin position="32"/>
        <end position="50"/>
    </location>
</feature>
<dbReference type="VEuPathDB" id="AmoebaDB:NAEGRDRAFT_69672"/>
<proteinExistence type="predicted"/>
<feature type="compositionally biased region" description="Basic and acidic residues" evidence="1">
    <location>
        <begin position="65"/>
        <end position="85"/>
    </location>
</feature>
<keyword evidence="2" id="KW-1133">Transmembrane helix</keyword>
<evidence type="ECO:0000256" key="2">
    <source>
        <dbReference type="SAM" id="Phobius"/>
    </source>
</evidence>
<gene>
    <name evidence="3" type="ORF">NAEGRDRAFT_69672</name>
</gene>
<reference evidence="3 4" key="1">
    <citation type="journal article" date="2010" name="Cell">
        <title>The genome of Naegleria gruberi illuminates early eukaryotic versatility.</title>
        <authorList>
            <person name="Fritz-Laylin L.K."/>
            <person name="Prochnik S.E."/>
            <person name="Ginger M.L."/>
            <person name="Dacks J.B."/>
            <person name="Carpenter M.L."/>
            <person name="Field M.C."/>
            <person name="Kuo A."/>
            <person name="Paredez A."/>
            <person name="Chapman J."/>
            <person name="Pham J."/>
            <person name="Shu S."/>
            <person name="Neupane R."/>
            <person name="Cipriano M."/>
            <person name="Mancuso J."/>
            <person name="Tu H."/>
            <person name="Salamov A."/>
            <person name="Lindquist E."/>
            <person name="Shapiro H."/>
            <person name="Lucas S."/>
            <person name="Grigoriev I.V."/>
            <person name="Cande W.Z."/>
            <person name="Fulton C."/>
            <person name="Rokhsar D.S."/>
            <person name="Dawson S.C."/>
        </authorList>
    </citation>
    <scope>NUCLEOTIDE SEQUENCE [LARGE SCALE GENOMIC DNA]</scope>
    <source>
        <strain evidence="3 4">NEG-M</strain>
    </source>
</reference>
<keyword evidence="4" id="KW-1185">Reference proteome</keyword>
<evidence type="ECO:0000256" key="1">
    <source>
        <dbReference type="SAM" id="MobiDB-lite"/>
    </source>
</evidence>
<protein>
    <submittedName>
        <fullName evidence="3">Predicted protein</fullName>
    </submittedName>
</protein>
<evidence type="ECO:0000313" key="3">
    <source>
        <dbReference type="EMBL" id="EFC42485.1"/>
    </source>
</evidence>
<feature type="region of interest" description="Disordered" evidence="1">
    <location>
        <begin position="57"/>
        <end position="85"/>
    </location>
</feature>
<dbReference type="Proteomes" id="UP000006671">
    <property type="component" value="Unassembled WGS sequence"/>
</dbReference>
<accession>D2VL60</accession>
<dbReference type="InParanoid" id="D2VL60"/>
<organism evidence="4">
    <name type="scientific">Naegleria gruberi</name>
    <name type="common">Amoeba</name>
    <dbReference type="NCBI Taxonomy" id="5762"/>
    <lineage>
        <taxon>Eukaryota</taxon>
        <taxon>Discoba</taxon>
        <taxon>Heterolobosea</taxon>
        <taxon>Tetramitia</taxon>
        <taxon>Eutetramitia</taxon>
        <taxon>Vahlkampfiidae</taxon>
        <taxon>Naegleria</taxon>
    </lineage>
</organism>
<evidence type="ECO:0000313" key="4">
    <source>
        <dbReference type="Proteomes" id="UP000006671"/>
    </source>
</evidence>